<proteinExistence type="predicted"/>
<dbReference type="AlphaFoldDB" id="A0ABD4SZW6"/>
<gene>
    <name evidence="1" type="ORF">QQ91_0003540</name>
</gene>
<evidence type="ECO:0000313" key="1">
    <source>
        <dbReference type="EMBL" id="MCM1981905.1"/>
    </source>
</evidence>
<reference evidence="1 2" key="1">
    <citation type="journal article" date="2015" name="Genome Announc.">
        <title>Draft Genome Sequence of Filamentous Marine Cyanobacterium Lyngbya confervoides Strain BDU141951.</title>
        <authorList>
            <person name="Chandrababunaidu M.M."/>
            <person name="Sen D."/>
            <person name="Tripathy S."/>
        </authorList>
    </citation>
    <scope>NUCLEOTIDE SEQUENCE [LARGE SCALE GENOMIC DNA]</scope>
    <source>
        <strain evidence="1 2">BDU141951</strain>
    </source>
</reference>
<dbReference type="RefSeq" id="WP_166280082.1">
    <property type="nucleotide sequence ID" value="NZ_JTHE03000023.1"/>
</dbReference>
<dbReference type="EMBL" id="JTHE03000023">
    <property type="protein sequence ID" value="MCM1981905.1"/>
    <property type="molecule type" value="Genomic_DNA"/>
</dbReference>
<keyword evidence="2" id="KW-1185">Reference proteome</keyword>
<name>A0ABD4SZW6_9CYAN</name>
<comment type="caution">
    <text evidence="1">The sequence shown here is derived from an EMBL/GenBank/DDBJ whole genome shotgun (WGS) entry which is preliminary data.</text>
</comment>
<organism evidence="1 2">
    <name type="scientific">Lyngbya confervoides BDU141951</name>
    <dbReference type="NCBI Taxonomy" id="1574623"/>
    <lineage>
        <taxon>Bacteria</taxon>
        <taxon>Bacillati</taxon>
        <taxon>Cyanobacteriota</taxon>
        <taxon>Cyanophyceae</taxon>
        <taxon>Oscillatoriophycideae</taxon>
        <taxon>Oscillatoriales</taxon>
        <taxon>Microcoleaceae</taxon>
        <taxon>Lyngbya</taxon>
    </lineage>
</organism>
<protein>
    <submittedName>
        <fullName evidence="1">Uncharacterized protein</fullName>
    </submittedName>
</protein>
<accession>A0ABD4SZW6</accession>
<evidence type="ECO:0000313" key="2">
    <source>
        <dbReference type="Proteomes" id="UP000031561"/>
    </source>
</evidence>
<dbReference type="Proteomes" id="UP000031561">
    <property type="component" value="Unassembled WGS sequence"/>
</dbReference>
<sequence length="148" mass="17310">MECLIPPSSRNAVLATVELSPVDEQYLRHRSRYEQQRQAAALRLRRRLVHDRGIFQRRLNQGLSQSLQQDLGLRVQLDARYLKHPEFVAVFNADGQRWVLGYQRSPWGGRWYFRSPQAGKLYSCKPRQLEALLCYALGQQRSSMVPRV</sequence>